<dbReference type="Proteomes" id="UP000256805">
    <property type="component" value="Unassembled WGS sequence"/>
</dbReference>
<sequence>MGKEYVIAAGPVADDGTFALYRRSGASTDTPVAFGTDAIADVKPEGLFELSGTTAVRILSDDGEVRYGKRVCKDVPPARKQFRSVVLTP</sequence>
<dbReference type="EMBL" id="OVTA01000072">
    <property type="protein sequence ID" value="SPS02413.1"/>
    <property type="molecule type" value="Genomic_DNA"/>
</dbReference>
<gene>
    <name evidence="1" type="ORF">CBM2634_U10024</name>
</gene>
<evidence type="ECO:0000313" key="1">
    <source>
        <dbReference type="EMBL" id="SPS02413.1"/>
    </source>
</evidence>
<protein>
    <submittedName>
        <fullName evidence="1">Uncharacterized protein</fullName>
    </submittedName>
</protein>
<dbReference type="AlphaFoldDB" id="A0A375JEI8"/>
<accession>A0A375JEI8</accession>
<name>A0A375JEI8_9BURK</name>
<evidence type="ECO:0000313" key="2">
    <source>
        <dbReference type="Proteomes" id="UP000256805"/>
    </source>
</evidence>
<reference evidence="1 2" key="1">
    <citation type="submission" date="2018-01" db="EMBL/GenBank/DDBJ databases">
        <authorList>
            <person name="Gaut B.S."/>
            <person name="Morton B.R."/>
            <person name="Clegg M.T."/>
            <person name="Duvall M.R."/>
        </authorList>
    </citation>
    <scope>NUCLEOTIDE SEQUENCE [LARGE SCALE GENOMIC DNA]</scope>
    <source>
        <strain evidence="1">Cupriavidus taiwanensis cmp 52</strain>
    </source>
</reference>
<organism evidence="1 2">
    <name type="scientific">Cupriavidus taiwanensis</name>
    <dbReference type="NCBI Taxonomy" id="164546"/>
    <lineage>
        <taxon>Bacteria</taxon>
        <taxon>Pseudomonadati</taxon>
        <taxon>Pseudomonadota</taxon>
        <taxon>Betaproteobacteria</taxon>
        <taxon>Burkholderiales</taxon>
        <taxon>Burkholderiaceae</taxon>
        <taxon>Cupriavidus</taxon>
    </lineage>
</organism>
<proteinExistence type="predicted"/>
<dbReference type="RefSeq" id="WP_181925927.1">
    <property type="nucleotide sequence ID" value="NZ_OVTA01000072.1"/>
</dbReference>